<accession>A0A413VTJ2</accession>
<dbReference type="EMBL" id="QSGO01000003">
    <property type="protein sequence ID" value="RHB36871.1"/>
    <property type="molecule type" value="Genomic_DNA"/>
</dbReference>
<sequence>MFGKKKDERNSQIQSEPLKLTTIAMGTVIKGTVDVEGSLRVDGTIEGNVSCHKTMILGPQGTIIGNVTSVSAILHGILKGDIHTEEELVLKSGCSMKGDIYTCKLEIEPKALFNGACKTMEENIQPQGQSPE</sequence>
<gene>
    <name evidence="2" type="ORF">DW888_04715</name>
</gene>
<comment type="caution">
    <text evidence="2">The sequence shown here is derived from an EMBL/GenBank/DDBJ whole genome shotgun (WGS) entry which is preliminary data.</text>
</comment>
<dbReference type="AlphaFoldDB" id="A0A413VTJ2"/>
<evidence type="ECO:0000313" key="2">
    <source>
        <dbReference type="EMBL" id="RHB36871.1"/>
    </source>
</evidence>
<comment type="similarity">
    <text evidence="1">Belongs to the bactofilin family.</text>
</comment>
<evidence type="ECO:0000313" key="3">
    <source>
        <dbReference type="Proteomes" id="UP000284379"/>
    </source>
</evidence>
<organism evidence="2 3">
    <name type="scientific">Bacteroides nordii</name>
    <dbReference type="NCBI Taxonomy" id="291645"/>
    <lineage>
        <taxon>Bacteria</taxon>
        <taxon>Pseudomonadati</taxon>
        <taxon>Bacteroidota</taxon>
        <taxon>Bacteroidia</taxon>
        <taxon>Bacteroidales</taxon>
        <taxon>Bacteroidaceae</taxon>
        <taxon>Bacteroides</taxon>
    </lineage>
</organism>
<dbReference type="PANTHER" id="PTHR35024">
    <property type="entry name" value="HYPOTHETICAL CYTOSOLIC PROTEIN"/>
    <property type="match status" value="1"/>
</dbReference>
<dbReference type="Proteomes" id="UP000284379">
    <property type="component" value="Unassembled WGS sequence"/>
</dbReference>
<dbReference type="InterPro" id="IPR007607">
    <property type="entry name" value="BacA/B"/>
</dbReference>
<dbReference type="RefSeq" id="WP_002559150.1">
    <property type="nucleotide sequence ID" value="NZ_CABJFV010000003.1"/>
</dbReference>
<proteinExistence type="inferred from homology"/>
<reference evidence="2 3" key="1">
    <citation type="submission" date="2018-08" db="EMBL/GenBank/DDBJ databases">
        <title>A genome reference for cultivated species of the human gut microbiota.</title>
        <authorList>
            <person name="Zou Y."/>
            <person name="Xue W."/>
            <person name="Luo G."/>
        </authorList>
    </citation>
    <scope>NUCLEOTIDE SEQUENCE [LARGE SCALE GENOMIC DNA]</scope>
    <source>
        <strain evidence="2 3">AM40-30BH</strain>
    </source>
</reference>
<name>A0A413VTJ2_9BACE</name>
<dbReference type="PANTHER" id="PTHR35024:SF4">
    <property type="entry name" value="POLYMER-FORMING CYTOSKELETAL PROTEIN"/>
    <property type="match status" value="1"/>
</dbReference>
<dbReference type="Pfam" id="PF04519">
    <property type="entry name" value="Bactofilin"/>
    <property type="match status" value="1"/>
</dbReference>
<evidence type="ECO:0000256" key="1">
    <source>
        <dbReference type="ARBA" id="ARBA00044755"/>
    </source>
</evidence>
<protein>
    <submittedName>
        <fullName evidence="2">Polymer-forming cytoskeletal protein</fullName>
    </submittedName>
</protein>